<comment type="similarity">
    <text evidence="6">Belongs to the anthranilate synthase component I family.</text>
</comment>
<dbReference type="PANTHER" id="PTHR11236">
    <property type="entry name" value="AMINOBENZOATE/ANTHRANILATE SYNTHASE"/>
    <property type="match status" value="1"/>
</dbReference>
<keyword evidence="3 6" id="KW-0456">Lyase</keyword>
<comment type="function">
    <text evidence="4 6">Part of a heterotetrameric complex that catalyzes the two-step biosynthesis of anthranilate, an intermediate in the biosynthesis of L-tryptophan. In the first step, the glutamine-binding beta subunit (TrpG) of anthranilate synthase (AS) provides the glutamine amidotransferase activity which generates ammonia as a substrate that, along with chorismate, is used in the second step, catalyzed by the large alpha subunit of AS (TrpE) to produce anthranilate. In the absence of TrpG, TrpE can synthesize anthranilate directly from chorismate and high concentrations of ammonia.</text>
</comment>
<feature type="domain" description="Anthranilate synthase component I N-terminal" evidence="8">
    <location>
        <begin position="26"/>
        <end position="168"/>
    </location>
</feature>
<dbReference type="InterPro" id="IPR006805">
    <property type="entry name" value="Anth_synth_I_N"/>
</dbReference>
<keyword evidence="6" id="KW-0822">Tryptophan biosynthesis</keyword>
<evidence type="ECO:0000313" key="10">
    <source>
        <dbReference type="Proteomes" id="UP000824988"/>
    </source>
</evidence>
<comment type="catalytic activity">
    <reaction evidence="5 6">
        <text>chorismate + L-glutamine = anthranilate + pyruvate + L-glutamate + H(+)</text>
        <dbReference type="Rhea" id="RHEA:21732"/>
        <dbReference type="ChEBI" id="CHEBI:15361"/>
        <dbReference type="ChEBI" id="CHEBI:15378"/>
        <dbReference type="ChEBI" id="CHEBI:16567"/>
        <dbReference type="ChEBI" id="CHEBI:29748"/>
        <dbReference type="ChEBI" id="CHEBI:29985"/>
        <dbReference type="ChEBI" id="CHEBI:58359"/>
        <dbReference type="EC" id="4.1.3.27"/>
    </reaction>
</comment>
<dbReference type="NCBIfam" id="TIGR00564">
    <property type="entry name" value="trpE_most"/>
    <property type="match status" value="1"/>
</dbReference>
<comment type="subunit">
    <text evidence="1 6">Heterotetramer consisting of two non-identical subunits: a beta subunit (TrpG) and a large alpha subunit (TrpE).</text>
</comment>
<evidence type="ECO:0000256" key="2">
    <source>
        <dbReference type="ARBA" id="ARBA00020653"/>
    </source>
</evidence>
<dbReference type="Proteomes" id="UP000824988">
    <property type="component" value="Chromosome"/>
</dbReference>
<evidence type="ECO:0000256" key="5">
    <source>
        <dbReference type="ARBA" id="ARBA00047683"/>
    </source>
</evidence>
<dbReference type="GO" id="GO:0004049">
    <property type="term" value="F:anthranilate synthase activity"/>
    <property type="evidence" value="ECO:0007669"/>
    <property type="project" value="UniProtKB-EC"/>
</dbReference>
<keyword evidence="6" id="KW-0028">Amino-acid biosynthesis</keyword>
<dbReference type="PANTHER" id="PTHR11236:SF48">
    <property type="entry name" value="ISOCHORISMATE SYNTHASE MENF"/>
    <property type="match status" value="1"/>
</dbReference>
<comment type="pathway">
    <text evidence="6">Amino-acid biosynthesis; L-tryptophan biosynthesis; L-tryptophan from chorismate: step 1/5.</text>
</comment>
<dbReference type="InterPro" id="IPR015890">
    <property type="entry name" value="Chorismate_C"/>
</dbReference>
<dbReference type="KEGG" id="moz:MoryE10_01200"/>
<dbReference type="Pfam" id="PF00425">
    <property type="entry name" value="Chorismate_bind"/>
    <property type="match status" value="1"/>
</dbReference>
<evidence type="ECO:0000313" key="9">
    <source>
        <dbReference type="EMBL" id="BBL69514.1"/>
    </source>
</evidence>
<reference evidence="9" key="1">
    <citation type="submission" date="2019-06" db="EMBL/GenBank/DDBJ databases">
        <title>Complete genome sequence of Methylogaea oryzae strain JCM16910.</title>
        <authorList>
            <person name="Asakawa S."/>
        </authorList>
    </citation>
    <scope>NUCLEOTIDE SEQUENCE</scope>
    <source>
        <strain evidence="9">E10</strain>
    </source>
</reference>
<keyword evidence="10" id="KW-1185">Reference proteome</keyword>
<evidence type="ECO:0000259" key="8">
    <source>
        <dbReference type="Pfam" id="PF04715"/>
    </source>
</evidence>
<dbReference type="EC" id="4.1.3.27" evidence="6"/>
<evidence type="ECO:0000256" key="1">
    <source>
        <dbReference type="ARBA" id="ARBA00011575"/>
    </source>
</evidence>
<evidence type="ECO:0000256" key="4">
    <source>
        <dbReference type="ARBA" id="ARBA00025634"/>
    </source>
</evidence>
<dbReference type="InterPro" id="IPR005256">
    <property type="entry name" value="Anth_synth_I_PabB"/>
</dbReference>
<proteinExistence type="inferred from homology"/>
<dbReference type="RefSeq" id="WP_221047897.1">
    <property type="nucleotide sequence ID" value="NZ_AP019782.1"/>
</dbReference>
<evidence type="ECO:0000256" key="3">
    <source>
        <dbReference type="ARBA" id="ARBA00023239"/>
    </source>
</evidence>
<keyword evidence="6" id="KW-0460">Magnesium</keyword>
<organism evidence="9 10">
    <name type="scientific">Methylogaea oryzae</name>
    <dbReference type="NCBI Taxonomy" id="1295382"/>
    <lineage>
        <taxon>Bacteria</taxon>
        <taxon>Pseudomonadati</taxon>
        <taxon>Pseudomonadota</taxon>
        <taxon>Gammaproteobacteria</taxon>
        <taxon>Methylococcales</taxon>
        <taxon>Methylococcaceae</taxon>
        <taxon>Methylogaea</taxon>
    </lineage>
</organism>
<feature type="domain" description="Chorismate-utilising enzyme C-terminal" evidence="7">
    <location>
        <begin position="223"/>
        <end position="476"/>
    </location>
</feature>
<comment type="cofactor">
    <cofactor evidence="6">
        <name>Mg(2+)</name>
        <dbReference type="ChEBI" id="CHEBI:18420"/>
    </cofactor>
</comment>
<dbReference type="AlphaFoldDB" id="A0A8D4VMY0"/>
<dbReference type="GO" id="GO:0046872">
    <property type="term" value="F:metal ion binding"/>
    <property type="evidence" value="ECO:0007669"/>
    <property type="project" value="UniProtKB-KW"/>
</dbReference>
<dbReference type="EMBL" id="AP019782">
    <property type="protein sequence ID" value="BBL69514.1"/>
    <property type="molecule type" value="Genomic_DNA"/>
</dbReference>
<dbReference type="Pfam" id="PF04715">
    <property type="entry name" value="Anth_synt_I_N"/>
    <property type="match status" value="1"/>
</dbReference>
<accession>A0A8D4VMY0</accession>
<evidence type="ECO:0000256" key="6">
    <source>
        <dbReference type="RuleBase" id="RU364045"/>
    </source>
</evidence>
<gene>
    <name evidence="6 9" type="primary">trpE</name>
    <name evidence="9" type="ORF">MoryE10_01200</name>
</gene>
<dbReference type="InterPro" id="IPR019999">
    <property type="entry name" value="Anth_synth_I-like"/>
</dbReference>
<protein>
    <recommendedName>
        <fullName evidence="2 6">Anthranilate synthase component 1</fullName>
        <ecNumber evidence="6">4.1.3.27</ecNumber>
    </recommendedName>
</protein>
<sequence length="496" mass="54310">MTPEQFADYARQGYNRIPVARQVLADLDTPLSAYLKLAEGAYSYLFESVLGGEQWGRYSIIGLPCRTVLKVRGDRVTVEQDGQPVEDLQSADPLVWIEQFAARYKVPHIDGLPRFTGGLVGYFGYETIGYIEPKLKAGSKPDPLGVPDILLMVSEELLVFDNLSGKLLLLTHADPSQPNAYEQAQARLAELAAGLRRKAAQTAAPPAAPRQVEEADFVSGFTQEGFENAVGRIKDYIVDGDVMQVVLSQRMSIPYRAAPLDLYRALRCLNPSPYMFHIDLADFHIVGSSPEILVRLEDEHVTVRPIAGTRRRGKTPEEDLAFEKDLLADPKEIAEHLMLIDLGRNDAGRVAETGTVKVTDKMVIERYSHVMHIVSNVVGRLREGLDAFDVLAATFPAGTVSGAPKIRAMEIIDELEPVKRGVYAGAVGYIGWSGNLDTAIAIRTAVIKDGQLHVQAGAGVVYDSVPLNEWEETMNKGRAIFRAVAMAEAGLEGGQP</sequence>
<dbReference type="GO" id="GO:0000162">
    <property type="term" value="P:L-tryptophan biosynthetic process"/>
    <property type="evidence" value="ECO:0007669"/>
    <property type="project" value="UniProtKB-KW"/>
</dbReference>
<keyword evidence="6" id="KW-0479">Metal-binding</keyword>
<evidence type="ECO:0000259" key="7">
    <source>
        <dbReference type="Pfam" id="PF00425"/>
    </source>
</evidence>
<keyword evidence="6" id="KW-0057">Aromatic amino acid biosynthesis</keyword>
<name>A0A8D4VMY0_9GAMM</name>